<comment type="caution">
    <text evidence="2">The sequence shown here is derived from an EMBL/GenBank/DDBJ whole genome shotgun (WGS) entry which is preliminary data.</text>
</comment>
<dbReference type="InterPro" id="IPR049468">
    <property type="entry name" value="Restrct_endonuc-II-like_dom"/>
</dbReference>
<accession>A0A3M8ABE0</accession>
<dbReference type="Proteomes" id="UP000275048">
    <property type="component" value="Unassembled WGS sequence"/>
</dbReference>
<protein>
    <recommendedName>
        <fullName evidence="1">Restriction endonuclease type II-like domain-containing protein</fullName>
    </recommendedName>
</protein>
<evidence type="ECO:0000259" key="1">
    <source>
        <dbReference type="Pfam" id="PF18741"/>
    </source>
</evidence>
<reference evidence="2 3" key="1">
    <citation type="submission" date="2018-10" db="EMBL/GenBank/DDBJ databases">
        <title>Isolation, diversity and antibacterial activity of antinobacteria from the wheat rhizosphere soil.</title>
        <authorList>
            <person name="Sun T."/>
        </authorList>
    </citation>
    <scope>NUCLEOTIDE SEQUENCE [LARGE SCALE GENOMIC DNA]</scope>
    <source>
        <strain evidence="2 3">SJ-23</strain>
    </source>
</reference>
<keyword evidence="3" id="KW-1185">Reference proteome</keyword>
<dbReference type="Gene3D" id="3.40.960.10">
    <property type="entry name" value="VSR Endonuclease"/>
    <property type="match status" value="1"/>
</dbReference>
<dbReference type="RefSeq" id="WP_122937211.1">
    <property type="nucleotide sequence ID" value="NZ_JBHSNT010000014.1"/>
</dbReference>
<feature type="domain" description="Restriction endonuclease type II-like" evidence="1">
    <location>
        <begin position="189"/>
        <end position="271"/>
    </location>
</feature>
<proteinExistence type="predicted"/>
<dbReference type="EMBL" id="RHHB01000022">
    <property type="protein sequence ID" value="RNB47907.1"/>
    <property type="molecule type" value="Genomic_DNA"/>
</dbReference>
<dbReference type="SUPFAM" id="SSF52980">
    <property type="entry name" value="Restriction endonuclease-like"/>
    <property type="match status" value="1"/>
</dbReference>
<evidence type="ECO:0000313" key="3">
    <source>
        <dbReference type="Proteomes" id="UP000275048"/>
    </source>
</evidence>
<dbReference type="OrthoDB" id="2594539at2"/>
<dbReference type="AlphaFoldDB" id="A0A3M8ABE0"/>
<sequence length="281" mass="30929">MSDLAFDLRRCGGLARSAQLRSWGHTHRSIRAAIDAGQVRRIGRSWIASAEANREAVRAVAARGILGGESALRSHGIWVSRDTGTCIVSPPTASRLPALGRGEYRIHRRCTVVPGSPWRVGVVDALAQHLPRVAEAEHAVATLDSALNRRLLTPTGLELLMQRMPRRIRRLRSRLDGSAESGLESLLRLAIEREGWRVESQVRVAGVGRVDLVVDGWLVIEADGSAWHDGHEAIELDRERNAALVLRGYRWHRFGYRQVIDDLAGCIAVIRALLAGGRPNA</sequence>
<organism evidence="2 3">
    <name type="scientific">Agromyces tardus</name>
    <dbReference type="NCBI Taxonomy" id="2583849"/>
    <lineage>
        <taxon>Bacteria</taxon>
        <taxon>Bacillati</taxon>
        <taxon>Actinomycetota</taxon>
        <taxon>Actinomycetes</taxon>
        <taxon>Micrococcales</taxon>
        <taxon>Microbacteriaceae</taxon>
        <taxon>Agromyces</taxon>
    </lineage>
</organism>
<name>A0A3M8ABE0_9MICO</name>
<dbReference type="InterPro" id="IPR011335">
    <property type="entry name" value="Restrct_endonuc-II-like"/>
</dbReference>
<evidence type="ECO:0000313" key="2">
    <source>
        <dbReference type="EMBL" id="RNB47907.1"/>
    </source>
</evidence>
<dbReference type="Pfam" id="PF18741">
    <property type="entry name" value="MTES_1575"/>
    <property type="match status" value="1"/>
</dbReference>
<gene>
    <name evidence="2" type="ORF">EDM22_11565</name>
</gene>